<name>A0A1V0NFE5_LACLL</name>
<dbReference type="RefSeq" id="WP_014570505.1">
    <property type="nucleotide sequence ID" value="NZ_CAKMCT010000012.1"/>
</dbReference>
<reference evidence="1 2" key="1">
    <citation type="journal article" date="2017" name="BMC Genomics">
        <title>Comparative and functional genomics of the Lactococcus lactis taxon; insights into evolution and niche adaptation.</title>
        <authorList>
            <person name="Kelleher P."/>
            <person name="Bottacini F."/>
            <person name="Mahony J."/>
            <person name="Kilcawley K.N."/>
            <person name="van Sinderen D."/>
        </authorList>
    </citation>
    <scope>NUCLEOTIDE SEQUENCE [LARGE SCALE GENOMIC DNA]</scope>
    <source>
        <strain evidence="1 2">275</strain>
    </source>
</reference>
<evidence type="ECO:0000313" key="1">
    <source>
        <dbReference type="EMBL" id="ARD98623.1"/>
    </source>
</evidence>
<evidence type="ECO:0000313" key="2">
    <source>
        <dbReference type="Proteomes" id="UP000192085"/>
    </source>
</evidence>
<dbReference type="Proteomes" id="UP000192085">
    <property type="component" value="Chromosome"/>
</dbReference>
<accession>A0A1V0NFE5</accession>
<proteinExistence type="predicted"/>
<dbReference type="EMBL" id="CP015897">
    <property type="protein sequence ID" value="ARD98623.1"/>
    <property type="molecule type" value="Genomic_DNA"/>
</dbReference>
<dbReference type="AlphaFoldDB" id="A0A1V0NFE5"/>
<protein>
    <submittedName>
        <fullName evidence="1">Uncharacterized protein</fullName>
    </submittedName>
</protein>
<gene>
    <name evidence="1" type="ORF">LL275_0993</name>
</gene>
<organism evidence="1 2">
    <name type="scientific">Lactococcus lactis subsp. lactis</name>
    <name type="common">Streptococcus lactis</name>
    <dbReference type="NCBI Taxonomy" id="1360"/>
    <lineage>
        <taxon>Bacteria</taxon>
        <taxon>Bacillati</taxon>
        <taxon>Bacillota</taxon>
        <taxon>Bacilli</taxon>
        <taxon>Lactobacillales</taxon>
        <taxon>Streptococcaceae</taxon>
        <taxon>Lactococcus</taxon>
    </lineage>
</organism>
<sequence>MSVRKAVRKAVRKVLPKEFRQKLKEQFKIKTEADEEKTTRTKAKISSIKSETVAIFSDNLNVIFENEKFSENTKISIRKRGKVEQEIIGGNYSSSKIIIPIEIFLGELQKMEEKIERFDFFADFGNGHWIRLKSMLPKESNQFAYQNVSDDKVELIKIYTTLDGYYALAFNKFDEGLVLYEIDEELEILKLKNFSNKEDKELLTSHGKLLLNKNSKEDLSLSINEIINYKNQQIDELNFALLEAKTVIPLIGLTITLSSNLIQNLVKVQVVTEKFPVIEAIKQENKIILKTQNMIIGWNNSLSVVAKRYNKITTLSASVSENTITLENRNEDLIKDFASTLYICRNLEEDTSVLSKLVINTPNEESDILIAQLEDDKFNFLQKNGNFDCLFDNEDSKTLLLSNPAFEVTAVYLRYIERPVFKKIEINKIGDYHIESESLKNKEFLKNFIGLHIVYQVSDKFYYTYKKISDLIVQDELEAL</sequence>